<reference evidence="2 3" key="1">
    <citation type="submission" date="2020-08" db="EMBL/GenBank/DDBJ databases">
        <title>Sequencing the genomes of 1000 actinobacteria strains.</title>
        <authorList>
            <person name="Klenk H.-P."/>
        </authorList>
    </citation>
    <scope>NUCLEOTIDE SEQUENCE [LARGE SCALE GENOMIC DNA]</scope>
    <source>
        <strain evidence="2 3">DSM 43023</strain>
    </source>
</reference>
<feature type="region of interest" description="Disordered" evidence="1">
    <location>
        <begin position="1"/>
        <end position="50"/>
    </location>
</feature>
<dbReference type="Proteomes" id="UP000534286">
    <property type="component" value="Unassembled WGS sequence"/>
</dbReference>
<dbReference type="RefSeq" id="WP_184754949.1">
    <property type="nucleotide sequence ID" value="NZ_BAABEK010000010.1"/>
</dbReference>
<proteinExistence type="predicted"/>
<dbReference type="EMBL" id="JACHJU010000001">
    <property type="protein sequence ID" value="MBB4938832.1"/>
    <property type="molecule type" value="Genomic_DNA"/>
</dbReference>
<evidence type="ECO:0000313" key="2">
    <source>
        <dbReference type="EMBL" id="MBB4938832.1"/>
    </source>
</evidence>
<sequence>MIGVTERSGERGTPVARPAVSWDEGGPMAERSEDTGEHGGLVMWPAEGAV</sequence>
<gene>
    <name evidence="2" type="ORF">FHR32_003137</name>
</gene>
<organism evidence="2 3">
    <name type="scientific">Streptosporangium album</name>
    <dbReference type="NCBI Taxonomy" id="47479"/>
    <lineage>
        <taxon>Bacteria</taxon>
        <taxon>Bacillati</taxon>
        <taxon>Actinomycetota</taxon>
        <taxon>Actinomycetes</taxon>
        <taxon>Streptosporangiales</taxon>
        <taxon>Streptosporangiaceae</taxon>
        <taxon>Streptosporangium</taxon>
    </lineage>
</organism>
<evidence type="ECO:0000256" key="1">
    <source>
        <dbReference type="SAM" id="MobiDB-lite"/>
    </source>
</evidence>
<evidence type="ECO:0000313" key="3">
    <source>
        <dbReference type="Proteomes" id="UP000534286"/>
    </source>
</evidence>
<keyword evidence="3" id="KW-1185">Reference proteome</keyword>
<comment type="caution">
    <text evidence="2">The sequence shown here is derived from an EMBL/GenBank/DDBJ whole genome shotgun (WGS) entry which is preliminary data.</text>
</comment>
<accession>A0A7W7W8Z2</accession>
<dbReference type="AlphaFoldDB" id="A0A7W7W8Z2"/>
<name>A0A7W7W8Z2_9ACTN</name>
<protein>
    <submittedName>
        <fullName evidence="2">Uncharacterized protein</fullName>
    </submittedName>
</protein>